<reference evidence="2 3" key="1">
    <citation type="submission" date="2020-08" db="EMBL/GenBank/DDBJ databases">
        <title>Genomic Encyclopedia of Type Strains, Phase III (KMG-III): the genomes of soil and plant-associated and newly described type strains.</title>
        <authorList>
            <person name="Whitman W."/>
        </authorList>
    </citation>
    <scope>NUCLEOTIDE SEQUENCE [LARGE SCALE GENOMIC DNA]</scope>
    <source>
        <strain evidence="2 3">CECT 8571</strain>
    </source>
</reference>
<keyword evidence="1" id="KW-1133">Transmembrane helix</keyword>
<feature type="transmembrane region" description="Helical" evidence="1">
    <location>
        <begin position="112"/>
        <end position="131"/>
    </location>
</feature>
<name>A0A839UHJ5_9GAMM</name>
<dbReference type="RefSeq" id="WP_183907273.1">
    <property type="nucleotide sequence ID" value="NZ_JACHXZ010000001.1"/>
</dbReference>
<dbReference type="Proteomes" id="UP000559987">
    <property type="component" value="Unassembled WGS sequence"/>
</dbReference>
<keyword evidence="3" id="KW-1185">Reference proteome</keyword>
<feature type="transmembrane region" description="Helical" evidence="1">
    <location>
        <begin position="137"/>
        <end position="154"/>
    </location>
</feature>
<keyword evidence="1" id="KW-0472">Membrane</keyword>
<evidence type="ECO:0000313" key="3">
    <source>
        <dbReference type="Proteomes" id="UP000559987"/>
    </source>
</evidence>
<comment type="caution">
    <text evidence="2">The sequence shown here is derived from an EMBL/GenBank/DDBJ whole genome shotgun (WGS) entry which is preliminary data.</text>
</comment>
<organism evidence="2 3">
    <name type="scientific">Simiduia aestuariiviva</name>
    <dbReference type="NCBI Taxonomy" id="1510459"/>
    <lineage>
        <taxon>Bacteria</taxon>
        <taxon>Pseudomonadati</taxon>
        <taxon>Pseudomonadota</taxon>
        <taxon>Gammaproteobacteria</taxon>
        <taxon>Cellvibrionales</taxon>
        <taxon>Cellvibrionaceae</taxon>
        <taxon>Simiduia</taxon>
    </lineage>
</organism>
<evidence type="ECO:0000256" key="1">
    <source>
        <dbReference type="SAM" id="Phobius"/>
    </source>
</evidence>
<feature type="transmembrane region" description="Helical" evidence="1">
    <location>
        <begin position="69"/>
        <end position="91"/>
    </location>
</feature>
<protein>
    <submittedName>
        <fullName evidence="2">Uncharacterized protein</fullName>
    </submittedName>
</protein>
<dbReference type="AlphaFoldDB" id="A0A839UHJ5"/>
<accession>A0A839UHJ5</accession>
<dbReference type="EMBL" id="JACHXZ010000001">
    <property type="protein sequence ID" value="MBB3166933.1"/>
    <property type="molecule type" value="Genomic_DNA"/>
</dbReference>
<evidence type="ECO:0000313" key="2">
    <source>
        <dbReference type="EMBL" id="MBB3166933.1"/>
    </source>
</evidence>
<feature type="transmembrane region" description="Helical" evidence="1">
    <location>
        <begin position="16"/>
        <end position="38"/>
    </location>
</feature>
<sequence>MSRLTGPELLANHPKIVYGFFLLHMLVFGSLGVYFAYWTDSVIELYLFQGFAIYGYLIFYRALFGIDVIGWIVVNVALGIWGVFLEIELFLSVFDKQFSDYGFSRHLVPITYYVMYTFLLRQAMLAVLHGYDTRSVNGLYVVVSILCYGALSWLS</sequence>
<proteinExistence type="predicted"/>
<gene>
    <name evidence="2" type="ORF">FHS30_000109</name>
</gene>
<feature type="transmembrane region" description="Helical" evidence="1">
    <location>
        <begin position="45"/>
        <end position="63"/>
    </location>
</feature>
<keyword evidence="1" id="KW-0812">Transmembrane</keyword>